<dbReference type="InterPro" id="IPR003010">
    <property type="entry name" value="C-N_Hydrolase"/>
</dbReference>
<keyword evidence="12" id="KW-1185">Reference proteome</keyword>
<keyword evidence="8 9" id="KW-0012">Acyltransferase</keyword>
<evidence type="ECO:0000259" key="10">
    <source>
        <dbReference type="PROSITE" id="PS50263"/>
    </source>
</evidence>
<evidence type="ECO:0000256" key="9">
    <source>
        <dbReference type="HAMAP-Rule" id="MF_01148"/>
    </source>
</evidence>
<keyword evidence="4 9" id="KW-0808">Transferase</keyword>
<proteinExistence type="inferred from homology"/>
<feature type="transmembrane region" description="Helical" evidence="9">
    <location>
        <begin position="62"/>
        <end position="81"/>
    </location>
</feature>
<dbReference type="Proteomes" id="UP000619838">
    <property type="component" value="Unassembled WGS sequence"/>
</dbReference>
<dbReference type="InterPro" id="IPR036526">
    <property type="entry name" value="C-N_Hydrolase_sf"/>
</dbReference>
<organism evidence="11 12">
    <name type="scientific">Prosthecochloris ethylica</name>
    <dbReference type="NCBI Taxonomy" id="2743976"/>
    <lineage>
        <taxon>Bacteria</taxon>
        <taxon>Pseudomonadati</taxon>
        <taxon>Chlorobiota</taxon>
        <taxon>Chlorobiia</taxon>
        <taxon>Chlorobiales</taxon>
        <taxon>Chlorobiaceae</taxon>
        <taxon>Prosthecochloris</taxon>
    </lineage>
</organism>
<feature type="transmembrane region" description="Helical" evidence="9">
    <location>
        <begin position="9"/>
        <end position="27"/>
    </location>
</feature>
<feature type="transmembrane region" description="Helical" evidence="9">
    <location>
        <begin position="33"/>
        <end position="50"/>
    </location>
</feature>
<comment type="catalytic activity">
    <reaction evidence="9">
        <text>N-terminal S-1,2-diacyl-sn-glyceryl-L-cysteinyl-[lipoprotein] + a glycerophospholipid = N-acyl-S-1,2-diacyl-sn-glyceryl-L-cysteinyl-[lipoprotein] + a 2-acyl-sn-glycero-3-phospholipid + H(+)</text>
        <dbReference type="Rhea" id="RHEA:48228"/>
        <dbReference type="Rhea" id="RHEA-COMP:14681"/>
        <dbReference type="Rhea" id="RHEA-COMP:14684"/>
        <dbReference type="ChEBI" id="CHEBI:15378"/>
        <dbReference type="ChEBI" id="CHEBI:136912"/>
        <dbReference type="ChEBI" id="CHEBI:140656"/>
        <dbReference type="ChEBI" id="CHEBI:140657"/>
        <dbReference type="ChEBI" id="CHEBI:140660"/>
        <dbReference type="EC" id="2.3.1.269"/>
    </reaction>
</comment>
<dbReference type="InterPro" id="IPR004563">
    <property type="entry name" value="Apolipo_AcylTrfase"/>
</dbReference>
<keyword evidence="6 9" id="KW-1133">Transmembrane helix</keyword>
<dbReference type="Pfam" id="PF00795">
    <property type="entry name" value="CN_hydrolase"/>
    <property type="match status" value="1"/>
</dbReference>
<evidence type="ECO:0000256" key="6">
    <source>
        <dbReference type="ARBA" id="ARBA00022989"/>
    </source>
</evidence>
<feature type="transmembrane region" description="Helical" evidence="9">
    <location>
        <begin position="87"/>
        <end position="109"/>
    </location>
</feature>
<dbReference type="HAMAP" id="MF_01148">
    <property type="entry name" value="Lnt"/>
    <property type="match status" value="1"/>
</dbReference>
<comment type="similarity">
    <text evidence="2 9">Belongs to the CN hydrolase family. Apolipoprotein N-acyltransferase subfamily.</text>
</comment>
<feature type="transmembrane region" description="Helical" evidence="9">
    <location>
        <begin position="193"/>
        <end position="212"/>
    </location>
</feature>
<dbReference type="SUPFAM" id="SSF56317">
    <property type="entry name" value="Carbon-nitrogen hydrolase"/>
    <property type="match status" value="1"/>
</dbReference>
<feature type="transmembrane region" description="Helical" evidence="9">
    <location>
        <begin position="515"/>
        <end position="534"/>
    </location>
</feature>
<evidence type="ECO:0000256" key="8">
    <source>
        <dbReference type="ARBA" id="ARBA00023315"/>
    </source>
</evidence>
<sequence length="540" mass="61381">MNFRDVQRVWSAGYVPALVSGMLLGVSFPSYPFIRLEVLAWIALVPLLLASRNEREFRRFFLQVYLAMLVFCSVSIWWISLATLGGGLLTIVAQALFLAVPLLLFFLLMSLRGWRFALYALPFLWVGWEWAYIQQDLSFGWLTLGNSQALLTPMIQYADITGVWGISFWVVLFNVLVADLLAPGTGRSRQAALAVALAVMVTGSLLHGWMVLRQDDGHAAGRSVSICVVQPNIDPFSKWTRYNSWDLLDIPMRMTDAAVAQSRPDLVLWPETAIPFHILDERFRAYLDVLRERQEQWGAGLLSGFSHIEYTDPADIPGGRTEMYRYDERSGKYTMTYNASLFLPEPDAEPFVYRKMKLVPFAERVPFVEYFPWLERFTLSLAGIRSWGKGAEYTMMPLTTGSGETVRFMNMICYESIFPGLVAGFVQRGAEFLTLVTNDGWYAKSYGPYQHAAIGRLRCIENRRAMARCANTGLSMFIDRYGRSTADIEWWSRRTLTANLDCETPLTFYTRCPRLVPLLCLGGGAGAVLFAFLFRFRQQT</sequence>
<feature type="transmembrane region" description="Helical" evidence="9">
    <location>
        <begin position="160"/>
        <end position="181"/>
    </location>
</feature>
<evidence type="ECO:0000256" key="3">
    <source>
        <dbReference type="ARBA" id="ARBA00022475"/>
    </source>
</evidence>
<dbReference type="EC" id="2.3.1.269" evidence="9"/>
<evidence type="ECO:0000313" key="11">
    <source>
        <dbReference type="EMBL" id="MBF0637108.1"/>
    </source>
</evidence>
<name>A0ABR9XT27_9CHLB</name>
<comment type="pathway">
    <text evidence="9">Protein modification; lipoprotein biosynthesis (N-acyl transfer).</text>
</comment>
<feature type="domain" description="CN hydrolase" evidence="10">
    <location>
        <begin position="229"/>
        <end position="502"/>
    </location>
</feature>
<gene>
    <name evidence="9 11" type="primary">lnt</name>
    <name evidence="11" type="ORF">INT08_07995</name>
</gene>
<dbReference type="PANTHER" id="PTHR38686">
    <property type="entry name" value="APOLIPOPROTEIN N-ACYLTRANSFERASE"/>
    <property type="match status" value="1"/>
</dbReference>
<dbReference type="Pfam" id="PF20154">
    <property type="entry name" value="LNT_N"/>
    <property type="match status" value="1"/>
</dbReference>
<protein>
    <recommendedName>
        <fullName evidence="9">Apolipoprotein N-acyltransferase</fullName>
        <shortName evidence="9">ALP N-acyltransferase</shortName>
        <ecNumber evidence="9">2.3.1.269</ecNumber>
    </recommendedName>
</protein>
<evidence type="ECO:0000256" key="5">
    <source>
        <dbReference type="ARBA" id="ARBA00022692"/>
    </source>
</evidence>
<evidence type="ECO:0000256" key="7">
    <source>
        <dbReference type="ARBA" id="ARBA00023136"/>
    </source>
</evidence>
<comment type="caution">
    <text evidence="11">The sequence shown here is derived from an EMBL/GenBank/DDBJ whole genome shotgun (WGS) entry which is preliminary data.</text>
</comment>
<reference evidence="11 12" key="1">
    <citation type="journal article" date="2020" name="Microorganisms">
        <title>Simultaneous Genome Sequencing of Prosthecochloris ethylica and Desulfuromonas acetoxidans within a Syntrophic Mixture Reveals Unique Pili and Protein Interactions.</title>
        <authorList>
            <person name="Kyndt J.A."/>
            <person name="Van Beeumen J.J."/>
            <person name="Meyer T.E."/>
        </authorList>
    </citation>
    <scope>NUCLEOTIDE SEQUENCE [LARGE SCALE GENOMIC DNA]</scope>
    <source>
        <strain evidence="11 12">N3</strain>
    </source>
</reference>
<dbReference type="CDD" id="cd07571">
    <property type="entry name" value="ALP_N-acyl_transferase"/>
    <property type="match status" value="1"/>
</dbReference>
<comment type="subcellular location">
    <subcellularLocation>
        <location evidence="1 9">Cell membrane</location>
        <topology evidence="1 9">Multi-pass membrane protein</topology>
    </subcellularLocation>
</comment>
<feature type="transmembrane region" description="Helical" evidence="9">
    <location>
        <begin position="116"/>
        <end position="133"/>
    </location>
</feature>
<evidence type="ECO:0000256" key="2">
    <source>
        <dbReference type="ARBA" id="ARBA00010065"/>
    </source>
</evidence>
<keyword evidence="5 9" id="KW-0812">Transmembrane</keyword>
<evidence type="ECO:0000313" key="12">
    <source>
        <dbReference type="Proteomes" id="UP000619838"/>
    </source>
</evidence>
<evidence type="ECO:0000256" key="4">
    <source>
        <dbReference type="ARBA" id="ARBA00022679"/>
    </source>
</evidence>
<dbReference type="InterPro" id="IPR045378">
    <property type="entry name" value="LNT_N"/>
</dbReference>
<keyword evidence="7 9" id="KW-0472">Membrane</keyword>
<evidence type="ECO:0000256" key="1">
    <source>
        <dbReference type="ARBA" id="ARBA00004651"/>
    </source>
</evidence>
<accession>A0ABR9XT27</accession>
<dbReference type="NCBIfam" id="TIGR00546">
    <property type="entry name" value="lnt"/>
    <property type="match status" value="1"/>
</dbReference>
<keyword evidence="3 9" id="KW-1003">Cell membrane</keyword>
<dbReference type="EMBL" id="JADGII010000012">
    <property type="protein sequence ID" value="MBF0637108.1"/>
    <property type="molecule type" value="Genomic_DNA"/>
</dbReference>
<dbReference type="RefSeq" id="WP_175186790.1">
    <property type="nucleotide sequence ID" value="NZ_JABVZQ010000001.1"/>
</dbReference>
<dbReference type="PANTHER" id="PTHR38686:SF1">
    <property type="entry name" value="APOLIPOPROTEIN N-ACYLTRANSFERASE"/>
    <property type="match status" value="1"/>
</dbReference>
<dbReference type="PROSITE" id="PS50263">
    <property type="entry name" value="CN_HYDROLASE"/>
    <property type="match status" value="1"/>
</dbReference>
<dbReference type="Gene3D" id="3.60.110.10">
    <property type="entry name" value="Carbon-nitrogen hydrolase"/>
    <property type="match status" value="1"/>
</dbReference>
<comment type="function">
    <text evidence="9">Catalyzes the phospholipid dependent N-acylation of the N-terminal cysteine of apolipoprotein, the last step in lipoprotein maturation.</text>
</comment>